<dbReference type="InterPro" id="IPR057125">
    <property type="entry name" value="NXF1/2/3/5-like_LRR"/>
</dbReference>
<keyword evidence="11" id="KW-1185">Reference proteome</keyword>
<dbReference type="Proteomes" id="UP001430953">
    <property type="component" value="Unassembled WGS sequence"/>
</dbReference>
<reference evidence="10 11" key="1">
    <citation type="submission" date="2023-03" db="EMBL/GenBank/DDBJ databases">
        <title>High recombination rates correlate with genetic variation in Cardiocondyla obscurior ants.</title>
        <authorList>
            <person name="Errbii M."/>
        </authorList>
    </citation>
    <scope>NUCLEOTIDE SEQUENCE [LARGE SCALE GENOMIC DNA]</scope>
    <source>
        <strain evidence="10">Alpha-2009</strain>
        <tissue evidence="10">Whole body</tissue>
    </source>
</reference>
<comment type="similarity">
    <text evidence="2">Belongs to the NXF family.</text>
</comment>
<dbReference type="AlphaFoldDB" id="A0AAW2EWS5"/>
<comment type="caution">
    <text evidence="10">The sequence shown here is derived from an EMBL/GenBank/DDBJ whole genome shotgun (WGS) entry which is preliminary data.</text>
</comment>
<name>A0AAW2EWS5_9HYME</name>
<dbReference type="InterPro" id="IPR030217">
    <property type="entry name" value="NXF_fam"/>
</dbReference>
<dbReference type="InterPro" id="IPR032710">
    <property type="entry name" value="NTF2-like_dom_sf"/>
</dbReference>
<dbReference type="InterPro" id="IPR001611">
    <property type="entry name" value="Leu-rich_rpt"/>
</dbReference>
<dbReference type="InterPro" id="IPR035979">
    <property type="entry name" value="RBD_domain_sf"/>
</dbReference>
<evidence type="ECO:0000256" key="5">
    <source>
        <dbReference type="ARBA" id="ARBA00022737"/>
    </source>
</evidence>
<evidence type="ECO:0000256" key="2">
    <source>
        <dbReference type="ARBA" id="ARBA00009285"/>
    </source>
</evidence>
<dbReference type="SUPFAM" id="SSF46934">
    <property type="entry name" value="UBA-like"/>
    <property type="match status" value="1"/>
</dbReference>
<feature type="domain" description="NTF2" evidence="8">
    <location>
        <begin position="298"/>
        <end position="443"/>
    </location>
</feature>
<dbReference type="PROSITE" id="PS50177">
    <property type="entry name" value="NTF2_DOMAIN"/>
    <property type="match status" value="1"/>
</dbReference>
<evidence type="ECO:0000313" key="10">
    <source>
        <dbReference type="EMBL" id="KAL0106357.1"/>
    </source>
</evidence>
<dbReference type="SUPFAM" id="SSF54427">
    <property type="entry name" value="NTF2-like"/>
    <property type="match status" value="1"/>
</dbReference>
<dbReference type="PROSITE" id="PS51450">
    <property type="entry name" value="LRR"/>
    <property type="match status" value="1"/>
</dbReference>
<dbReference type="InterPro" id="IPR005637">
    <property type="entry name" value="TAP_C_dom"/>
</dbReference>
<dbReference type="InterPro" id="IPR018222">
    <property type="entry name" value="Nuclear_transport_factor_2_euk"/>
</dbReference>
<dbReference type="InterPro" id="IPR002075">
    <property type="entry name" value="NTF2_dom"/>
</dbReference>
<evidence type="ECO:0000313" key="11">
    <source>
        <dbReference type="Proteomes" id="UP001430953"/>
    </source>
</evidence>
<gene>
    <name evidence="10" type="ORF">PUN28_016230</name>
</gene>
<sequence>MMYQKTMQVPNTPPSVIIDTAIAIRIAMGSKMPHERSMMSNPDLWHKIKIVKGGLYDKETILRGILKAVEPHDLLPVRYQSCGENAYFVTRNCAPALEVLCKLNMIFTNTKGDANVVVITLGYTTTDILNVPIEGFLSSVLSKRYDIHEKKLDLENFHTDEDLDKHMYCPLSQLGNLNFVLKLAKSSITTIEYLNLQHNELIDISAIDNSKLLSIKYLDLRHNKMLNMSALAPVMHLPIMKLWLDGNPLCDNYSTAKQYLDSAKRYCSYLEELDGVRVEQNIPLIYKDYVRNDSSQHFMHKFVSHFFALFDQLDRNCLRGLYRNNSFYSMSFAIPHTIAQKNGLTQYTFNRNLLKKGPKKNIGIFVGQEHILMGFTKLPRSYHDKSSFTYDMIHDDGKLIVFSVSGLLKKLTSGMYVLAFNRTFVLMATLDNEYYILNDQYHIYATPAPIPPDKIKVKYCYDENDPVCFSASEKAVLITRLQQITKMNKEWCHTCLSVAQWDMRKTILTFMKDLRNSMIPDNAFNVDSK</sequence>
<keyword evidence="5" id="KW-0677">Repeat</keyword>
<evidence type="ECO:0000256" key="7">
    <source>
        <dbReference type="ARBA" id="ARBA00023242"/>
    </source>
</evidence>
<protein>
    <recommendedName>
        <fullName evidence="12">Nuclear RNA export factor 1</fullName>
    </recommendedName>
</protein>
<dbReference type="Pfam" id="PF22602">
    <property type="entry name" value="NXF_NTF2"/>
    <property type="match status" value="1"/>
</dbReference>
<dbReference type="InterPro" id="IPR009060">
    <property type="entry name" value="UBA-like_sf"/>
</dbReference>
<dbReference type="SMART" id="SM00804">
    <property type="entry name" value="TAP_C"/>
    <property type="match status" value="1"/>
</dbReference>
<dbReference type="Pfam" id="PF03943">
    <property type="entry name" value="TAP_C"/>
    <property type="match status" value="1"/>
</dbReference>
<dbReference type="SUPFAM" id="SSF54928">
    <property type="entry name" value="RNA-binding domain, RBD"/>
    <property type="match status" value="1"/>
</dbReference>
<evidence type="ECO:0000259" key="8">
    <source>
        <dbReference type="PROSITE" id="PS50177"/>
    </source>
</evidence>
<organism evidence="10 11">
    <name type="scientific">Cardiocondyla obscurior</name>
    <dbReference type="NCBI Taxonomy" id="286306"/>
    <lineage>
        <taxon>Eukaryota</taxon>
        <taxon>Metazoa</taxon>
        <taxon>Ecdysozoa</taxon>
        <taxon>Arthropoda</taxon>
        <taxon>Hexapoda</taxon>
        <taxon>Insecta</taxon>
        <taxon>Pterygota</taxon>
        <taxon>Neoptera</taxon>
        <taxon>Endopterygota</taxon>
        <taxon>Hymenoptera</taxon>
        <taxon>Apocrita</taxon>
        <taxon>Aculeata</taxon>
        <taxon>Formicoidea</taxon>
        <taxon>Formicidae</taxon>
        <taxon>Myrmicinae</taxon>
        <taxon>Cardiocondyla</taxon>
    </lineage>
</organism>
<dbReference type="InterPro" id="IPR032675">
    <property type="entry name" value="LRR_dom_sf"/>
</dbReference>
<evidence type="ECO:0000256" key="4">
    <source>
        <dbReference type="ARBA" id="ARBA00022614"/>
    </source>
</evidence>
<keyword evidence="4" id="KW-0433">Leucine-rich repeat</keyword>
<evidence type="ECO:0000256" key="6">
    <source>
        <dbReference type="ARBA" id="ARBA00022816"/>
    </source>
</evidence>
<dbReference type="EMBL" id="JADYXP020000018">
    <property type="protein sequence ID" value="KAL0106357.1"/>
    <property type="molecule type" value="Genomic_DNA"/>
</dbReference>
<keyword evidence="3" id="KW-0813">Transport</keyword>
<dbReference type="Pfam" id="PF24048">
    <property type="entry name" value="LRR_NXF1-5"/>
    <property type="match status" value="1"/>
</dbReference>
<dbReference type="Gene3D" id="1.10.8.10">
    <property type="entry name" value="DNA helicase RuvA subunit, C-terminal domain"/>
    <property type="match status" value="1"/>
</dbReference>
<accession>A0AAW2EWS5</accession>
<dbReference type="PROSITE" id="PS51281">
    <property type="entry name" value="TAP_C"/>
    <property type="match status" value="1"/>
</dbReference>
<evidence type="ECO:0000259" key="9">
    <source>
        <dbReference type="PROSITE" id="PS51281"/>
    </source>
</evidence>
<dbReference type="Gene3D" id="3.30.70.330">
    <property type="match status" value="1"/>
</dbReference>
<proteinExistence type="inferred from homology"/>
<evidence type="ECO:0000256" key="1">
    <source>
        <dbReference type="ARBA" id="ARBA00004123"/>
    </source>
</evidence>
<feature type="domain" description="TAP-C" evidence="9">
    <location>
        <begin position="472"/>
        <end position="527"/>
    </location>
</feature>
<keyword evidence="7" id="KW-0539">Nucleus</keyword>
<evidence type="ECO:0008006" key="12">
    <source>
        <dbReference type="Google" id="ProtNLM"/>
    </source>
</evidence>
<keyword evidence="6" id="KW-0509">mRNA transport</keyword>
<dbReference type="Gene3D" id="3.80.10.10">
    <property type="entry name" value="Ribonuclease Inhibitor"/>
    <property type="match status" value="1"/>
</dbReference>
<comment type="subcellular location">
    <subcellularLocation>
        <location evidence="1">Nucleus</location>
    </subcellularLocation>
</comment>
<dbReference type="GO" id="GO:0003723">
    <property type="term" value="F:RNA binding"/>
    <property type="evidence" value="ECO:0007669"/>
    <property type="project" value="TreeGrafter"/>
</dbReference>
<evidence type="ECO:0000256" key="3">
    <source>
        <dbReference type="ARBA" id="ARBA00022448"/>
    </source>
</evidence>
<dbReference type="SUPFAM" id="SSF52058">
    <property type="entry name" value="L domain-like"/>
    <property type="match status" value="1"/>
</dbReference>
<dbReference type="GO" id="GO:0016973">
    <property type="term" value="P:poly(A)+ mRNA export from nucleus"/>
    <property type="evidence" value="ECO:0007669"/>
    <property type="project" value="TreeGrafter"/>
</dbReference>
<dbReference type="GO" id="GO:0005634">
    <property type="term" value="C:nucleus"/>
    <property type="evidence" value="ECO:0007669"/>
    <property type="project" value="UniProtKB-SubCell"/>
</dbReference>
<dbReference type="Gene3D" id="3.10.450.50">
    <property type="match status" value="1"/>
</dbReference>
<dbReference type="InterPro" id="IPR012677">
    <property type="entry name" value="Nucleotide-bd_a/b_plait_sf"/>
</dbReference>
<dbReference type="PANTHER" id="PTHR10662">
    <property type="entry name" value="NUCLEAR RNA EXPORT FACTOR"/>
    <property type="match status" value="1"/>
</dbReference>
<dbReference type="PANTHER" id="PTHR10662:SF22">
    <property type="entry name" value="NUCLEAR RNA EXPORT FACTOR 1"/>
    <property type="match status" value="1"/>
</dbReference>